<sequence length="292" mass="32103">MTHIFEGTGVAMVTPFTNNEVDYEAIRKQVNFLIDNGIQSLVVNGTTAENPSLTDAEKDQILQTVIAENHGRVPIIVGTGTNNTQRSIDASLRAKALGADAIMLITPYYLKTSQRGLIAHFEAIADAAELPVVLYNVPSRTNSTIEPETIEHLSRHPYIVALKDATNDFDYLADIQSRVDTSQFALYSGNDDNIVQYFNEGGNGLISVAANVIPAAFQRVYTDATHRAEHFEPIGKLLQAMSVDVNPVPIKYLAALKGFGQYEVRLPLVALNEREQAVLKEAYDHFKAEVQA</sequence>
<dbReference type="InterPro" id="IPR013785">
    <property type="entry name" value="Aldolase_TIM"/>
</dbReference>
<evidence type="ECO:0000256" key="15">
    <source>
        <dbReference type="PIRSR" id="PIRSR001365-2"/>
    </source>
</evidence>
<comment type="similarity">
    <text evidence="3 12 13">Belongs to the DapA family.</text>
</comment>
<dbReference type="GO" id="GO:0005829">
    <property type="term" value="C:cytosol"/>
    <property type="evidence" value="ECO:0007669"/>
    <property type="project" value="TreeGrafter"/>
</dbReference>
<comment type="subcellular location">
    <subcellularLocation>
        <location evidence="12">Cytoplasm</location>
    </subcellularLocation>
</comment>
<evidence type="ECO:0000256" key="12">
    <source>
        <dbReference type="HAMAP-Rule" id="MF_00418"/>
    </source>
</evidence>
<evidence type="ECO:0000256" key="3">
    <source>
        <dbReference type="ARBA" id="ARBA00007592"/>
    </source>
</evidence>
<organism evidence="17 19">
    <name type="scientific">Staphylococcus microti</name>
    <dbReference type="NCBI Taxonomy" id="569857"/>
    <lineage>
        <taxon>Bacteria</taxon>
        <taxon>Bacillati</taxon>
        <taxon>Bacillota</taxon>
        <taxon>Bacilli</taxon>
        <taxon>Bacillales</taxon>
        <taxon>Staphylococcaceae</taxon>
        <taxon>Staphylococcus</taxon>
    </lineage>
</organism>
<dbReference type="SMART" id="SM01130">
    <property type="entry name" value="DHDPS"/>
    <property type="match status" value="1"/>
</dbReference>
<keyword evidence="5 12" id="KW-0963">Cytoplasm</keyword>
<evidence type="ECO:0000256" key="2">
    <source>
        <dbReference type="ARBA" id="ARBA00005120"/>
    </source>
</evidence>
<protein>
    <recommendedName>
        <fullName evidence="4 12">4-hydroxy-tetrahydrodipicolinate synthase</fullName>
        <shortName evidence="12">HTPA synthase</shortName>
        <ecNumber evidence="4 12">4.3.3.7</ecNumber>
    </recommendedName>
</protein>
<dbReference type="InterPro" id="IPR005263">
    <property type="entry name" value="DapA"/>
</dbReference>
<dbReference type="PROSITE" id="PS00666">
    <property type="entry name" value="DHDPS_2"/>
    <property type="match status" value="1"/>
</dbReference>
<evidence type="ECO:0000256" key="8">
    <source>
        <dbReference type="ARBA" id="ARBA00023154"/>
    </source>
</evidence>
<gene>
    <name evidence="12 17" type="primary">dapA</name>
    <name evidence="17" type="ORF">NCTC13832_01369</name>
    <name evidence="16" type="ORF">TP70_11445</name>
</gene>
<comment type="function">
    <text evidence="1 12">Catalyzes the condensation of (S)-aspartate-beta-semialdehyde [(S)-ASA] and pyruvate to 4-hydroxy-tetrahydrodipicolinate (HTPA).</text>
</comment>
<comment type="subunit">
    <text evidence="12">Homodimer.</text>
</comment>
<feature type="binding site" evidence="12 15">
    <location>
        <position position="206"/>
    </location>
    <ligand>
        <name>pyruvate</name>
        <dbReference type="ChEBI" id="CHEBI:15361"/>
    </ligand>
</feature>
<dbReference type="PANTHER" id="PTHR12128:SF66">
    <property type="entry name" value="4-HYDROXY-2-OXOGLUTARATE ALDOLASE, MITOCHONDRIAL"/>
    <property type="match status" value="1"/>
</dbReference>
<dbReference type="AlphaFoldDB" id="A0A0D6XM73"/>
<evidence type="ECO:0000256" key="4">
    <source>
        <dbReference type="ARBA" id="ARBA00012086"/>
    </source>
</evidence>
<dbReference type="EMBL" id="JXWY01000175">
    <property type="protein sequence ID" value="KIX89767.1"/>
    <property type="molecule type" value="Genomic_DNA"/>
</dbReference>
<dbReference type="Gene3D" id="3.20.20.70">
    <property type="entry name" value="Aldolase class I"/>
    <property type="match status" value="1"/>
</dbReference>
<dbReference type="PANTHER" id="PTHR12128">
    <property type="entry name" value="DIHYDRODIPICOLINATE SYNTHASE"/>
    <property type="match status" value="1"/>
</dbReference>
<keyword evidence="9 12" id="KW-0456">Lyase</keyword>
<dbReference type="STRING" id="569857.TP70_11445"/>
<dbReference type="RefSeq" id="WP_044361746.1">
    <property type="nucleotide sequence ID" value="NZ_JXWY01000175.1"/>
</dbReference>
<feature type="binding site" evidence="12 15">
    <location>
        <position position="47"/>
    </location>
    <ligand>
        <name>pyruvate</name>
        <dbReference type="ChEBI" id="CHEBI:15361"/>
    </ligand>
</feature>
<dbReference type="OrthoDB" id="9782828at2"/>
<evidence type="ECO:0000256" key="13">
    <source>
        <dbReference type="PIRNR" id="PIRNR001365"/>
    </source>
</evidence>
<evidence type="ECO:0000256" key="1">
    <source>
        <dbReference type="ARBA" id="ARBA00003294"/>
    </source>
</evidence>
<keyword evidence="18" id="KW-1185">Reference proteome</keyword>
<dbReference type="GO" id="GO:0008840">
    <property type="term" value="F:4-hydroxy-tetrahydrodipicolinate synthase activity"/>
    <property type="evidence" value="ECO:0007669"/>
    <property type="project" value="UniProtKB-UniRule"/>
</dbReference>
<dbReference type="GO" id="GO:0009089">
    <property type="term" value="P:lysine biosynthetic process via diaminopimelate"/>
    <property type="evidence" value="ECO:0007669"/>
    <property type="project" value="UniProtKB-UniRule"/>
</dbReference>
<name>A0A0D6XM73_9STAP</name>
<dbReference type="InterPro" id="IPR002220">
    <property type="entry name" value="DapA-like"/>
</dbReference>
<feature type="active site" description="Schiff-base intermediate with substrate" evidence="12 14">
    <location>
        <position position="163"/>
    </location>
</feature>
<keyword evidence="10 12" id="KW-0704">Schiff base</keyword>
<keyword evidence="8 12" id="KW-0457">Lysine biosynthesis</keyword>
<reference evidence="16 18" key="1">
    <citation type="submission" date="2015-01" db="EMBL/GenBank/DDBJ databases">
        <authorList>
            <person name="Guo J."/>
        </authorList>
    </citation>
    <scope>NUCLEOTIDE SEQUENCE [LARGE SCALE GENOMIC DNA]</scope>
    <source>
        <strain evidence="16 18">DSM 22147</strain>
    </source>
</reference>
<dbReference type="InterPro" id="IPR020625">
    <property type="entry name" value="Schiff_base-form_aldolases_AS"/>
</dbReference>
<evidence type="ECO:0000256" key="14">
    <source>
        <dbReference type="PIRSR" id="PIRSR001365-1"/>
    </source>
</evidence>
<keyword evidence="6 12" id="KW-0028">Amino-acid biosynthesis</keyword>
<feature type="site" description="Part of a proton relay during catalysis" evidence="12">
    <location>
        <position position="109"/>
    </location>
</feature>
<accession>A0A0D6XM73</accession>
<feature type="site" description="Part of a proton relay during catalysis" evidence="12">
    <location>
        <position position="46"/>
    </location>
</feature>
<dbReference type="Pfam" id="PF00701">
    <property type="entry name" value="DHDPS"/>
    <property type="match status" value="1"/>
</dbReference>
<dbReference type="PRINTS" id="PR00146">
    <property type="entry name" value="DHPICSNTHASE"/>
</dbReference>
<dbReference type="NCBIfam" id="TIGR00674">
    <property type="entry name" value="dapA"/>
    <property type="match status" value="1"/>
</dbReference>
<evidence type="ECO:0000256" key="6">
    <source>
        <dbReference type="ARBA" id="ARBA00022605"/>
    </source>
</evidence>
<dbReference type="EMBL" id="UHDT01000001">
    <property type="protein sequence ID" value="SUM57682.1"/>
    <property type="molecule type" value="Genomic_DNA"/>
</dbReference>
<dbReference type="EC" id="4.3.3.7" evidence="4 12"/>
<comment type="caution">
    <text evidence="12">Was originally thought to be a dihydrodipicolinate synthase (DHDPS), catalyzing the condensation of (S)-aspartate-beta-semialdehyde [(S)-ASA] and pyruvate to dihydrodipicolinate (DHDP). However, it was shown in E.coli that the product of the enzymatic reaction is not dihydrodipicolinate but in fact (4S)-4-hydroxy-2,3,4,5-tetrahydro-(2S)-dipicolinic acid (HTPA), and that the consecutive dehydration reaction leading to DHDP is not spontaneous but catalyzed by DapB.</text>
</comment>
<evidence type="ECO:0000256" key="7">
    <source>
        <dbReference type="ARBA" id="ARBA00022915"/>
    </source>
</evidence>
<evidence type="ECO:0000256" key="11">
    <source>
        <dbReference type="ARBA" id="ARBA00047836"/>
    </source>
</evidence>
<dbReference type="SUPFAM" id="SSF51569">
    <property type="entry name" value="Aldolase"/>
    <property type="match status" value="1"/>
</dbReference>
<evidence type="ECO:0000256" key="10">
    <source>
        <dbReference type="ARBA" id="ARBA00023270"/>
    </source>
</evidence>
<dbReference type="GO" id="GO:0019877">
    <property type="term" value="P:diaminopimelate biosynthetic process"/>
    <property type="evidence" value="ECO:0007669"/>
    <property type="project" value="UniProtKB-UniRule"/>
</dbReference>
<feature type="active site" description="Proton donor/acceptor" evidence="12 14">
    <location>
        <position position="135"/>
    </location>
</feature>
<dbReference type="PIRSF" id="PIRSF001365">
    <property type="entry name" value="DHDPS"/>
    <property type="match status" value="1"/>
</dbReference>
<evidence type="ECO:0000256" key="9">
    <source>
        <dbReference type="ARBA" id="ARBA00023239"/>
    </source>
</evidence>
<evidence type="ECO:0000256" key="5">
    <source>
        <dbReference type="ARBA" id="ARBA00022490"/>
    </source>
</evidence>
<evidence type="ECO:0000313" key="19">
    <source>
        <dbReference type="Proteomes" id="UP000254100"/>
    </source>
</evidence>
<dbReference type="Proteomes" id="UP000254100">
    <property type="component" value="Unassembled WGS sequence"/>
</dbReference>
<proteinExistence type="inferred from homology"/>
<dbReference type="UniPathway" id="UPA00034">
    <property type="reaction ID" value="UER00017"/>
</dbReference>
<evidence type="ECO:0000313" key="17">
    <source>
        <dbReference type="EMBL" id="SUM57682.1"/>
    </source>
</evidence>
<dbReference type="Proteomes" id="UP000032366">
    <property type="component" value="Unassembled WGS sequence"/>
</dbReference>
<keyword evidence="7 12" id="KW-0220">Diaminopimelate biosynthesis</keyword>
<comment type="catalytic activity">
    <reaction evidence="11 12">
        <text>L-aspartate 4-semialdehyde + pyruvate = (2S,4S)-4-hydroxy-2,3,4,5-tetrahydrodipicolinate + H2O + H(+)</text>
        <dbReference type="Rhea" id="RHEA:34171"/>
        <dbReference type="ChEBI" id="CHEBI:15361"/>
        <dbReference type="ChEBI" id="CHEBI:15377"/>
        <dbReference type="ChEBI" id="CHEBI:15378"/>
        <dbReference type="ChEBI" id="CHEBI:67139"/>
        <dbReference type="ChEBI" id="CHEBI:537519"/>
        <dbReference type="EC" id="4.3.3.7"/>
    </reaction>
</comment>
<evidence type="ECO:0000313" key="18">
    <source>
        <dbReference type="Proteomes" id="UP000032366"/>
    </source>
</evidence>
<reference evidence="17 19" key="2">
    <citation type="submission" date="2018-06" db="EMBL/GenBank/DDBJ databases">
        <authorList>
            <consortium name="Pathogen Informatics"/>
            <person name="Doyle S."/>
        </authorList>
    </citation>
    <scope>NUCLEOTIDE SEQUENCE [LARGE SCALE GENOMIC DNA]</scope>
    <source>
        <strain evidence="17 19">NCTC13832</strain>
    </source>
</reference>
<evidence type="ECO:0000313" key="16">
    <source>
        <dbReference type="EMBL" id="KIX89767.1"/>
    </source>
</evidence>
<comment type="pathway">
    <text evidence="2 12">Amino-acid biosynthesis; L-lysine biosynthesis via DAP pathway; (S)-tetrahydrodipicolinate from L-aspartate: step 3/4.</text>
</comment>
<dbReference type="CDD" id="cd00950">
    <property type="entry name" value="DHDPS"/>
    <property type="match status" value="1"/>
</dbReference>
<dbReference type="HAMAP" id="MF_00418">
    <property type="entry name" value="DapA"/>
    <property type="match status" value="1"/>
</dbReference>